<dbReference type="Pfam" id="PF00664">
    <property type="entry name" value="ABC_membrane"/>
    <property type="match status" value="2"/>
</dbReference>
<protein>
    <recommendedName>
        <fullName evidence="14">P-loop containing nucleoside triphosphate hydrolase protein</fullName>
    </recommendedName>
</protein>
<feature type="transmembrane region" description="Helical" evidence="9">
    <location>
        <begin position="433"/>
        <end position="452"/>
    </location>
</feature>
<dbReference type="InterPro" id="IPR036640">
    <property type="entry name" value="ABC1_TM_sf"/>
</dbReference>
<dbReference type="InterPro" id="IPR050173">
    <property type="entry name" value="ABC_transporter_C-like"/>
</dbReference>
<comment type="caution">
    <text evidence="12">The sequence shown here is derived from an EMBL/GenBank/DDBJ whole genome shotgun (WGS) entry which is preliminary data.</text>
</comment>
<keyword evidence="5" id="KW-0547">Nucleotide-binding</keyword>
<dbReference type="CDD" id="cd18604">
    <property type="entry name" value="ABC_6TM_VMR1_D2_like"/>
    <property type="match status" value="1"/>
</dbReference>
<feature type="transmembrane region" description="Helical" evidence="9">
    <location>
        <begin position="408"/>
        <end position="427"/>
    </location>
</feature>
<gene>
    <name evidence="12" type="ORF">DFH07DRAFT_760895</name>
</gene>
<evidence type="ECO:0000256" key="9">
    <source>
        <dbReference type="SAM" id="Phobius"/>
    </source>
</evidence>
<evidence type="ECO:0000259" key="11">
    <source>
        <dbReference type="PROSITE" id="PS50929"/>
    </source>
</evidence>
<feature type="transmembrane region" description="Helical" evidence="9">
    <location>
        <begin position="518"/>
        <end position="541"/>
    </location>
</feature>
<feature type="transmembrane region" description="Helical" evidence="9">
    <location>
        <begin position="203"/>
        <end position="225"/>
    </location>
</feature>
<evidence type="ECO:0008006" key="14">
    <source>
        <dbReference type="Google" id="ProtNLM"/>
    </source>
</evidence>
<dbReference type="CDD" id="cd18596">
    <property type="entry name" value="ABC_6TM_VMR1_D1_like"/>
    <property type="match status" value="1"/>
</dbReference>
<feature type="domain" description="ABC transmembrane type-1" evidence="11">
    <location>
        <begin position="914"/>
        <end position="1197"/>
    </location>
</feature>
<keyword evidence="7 9" id="KW-1133">Transmembrane helix</keyword>
<dbReference type="SUPFAM" id="SSF90123">
    <property type="entry name" value="ABC transporter transmembrane region"/>
    <property type="match status" value="2"/>
</dbReference>
<dbReference type="Gene3D" id="3.40.50.300">
    <property type="entry name" value="P-loop containing nucleotide triphosphate hydrolases"/>
    <property type="match status" value="2"/>
</dbReference>
<dbReference type="InterPro" id="IPR027417">
    <property type="entry name" value="P-loop_NTPase"/>
</dbReference>
<evidence type="ECO:0000313" key="12">
    <source>
        <dbReference type="EMBL" id="KAJ7720271.1"/>
    </source>
</evidence>
<feature type="transmembrane region" description="Helical" evidence="9">
    <location>
        <begin position="94"/>
        <end position="113"/>
    </location>
</feature>
<evidence type="ECO:0000259" key="10">
    <source>
        <dbReference type="PROSITE" id="PS50893"/>
    </source>
</evidence>
<dbReference type="CDD" id="cd03250">
    <property type="entry name" value="ABCC_MRP_domain1"/>
    <property type="match status" value="1"/>
</dbReference>
<keyword evidence="13" id="KW-1185">Reference proteome</keyword>
<keyword evidence="4" id="KW-0677">Repeat</keyword>
<evidence type="ECO:0000256" key="1">
    <source>
        <dbReference type="ARBA" id="ARBA00004141"/>
    </source>
</evidence>
<keyword evidence="8 9" id="KW-0472">Membrane</keyword>
<dbReference type="GO" id="GO:0005524">
    <property type="term" value="F:ATP binding"/>
    <property type="evidence" value="ECO:0007669"/>
    <property type="project" value="UniProtKB-KW"/>
</dbReference>
<dbReference type="Gene3D" id="1.20.1560.10">
    <property type="entry name" value="ABC transporter type 1, transmembrane domain"/>
    <property type="match status" value="2"/>
</dbReference>
<evidence type="ECO:0000256" key="7">
    <source>
        <dbReference type="ARBA" id="ARBA00022989"/>
    </source>
</evidence>
<sequence length="1488" mass="164980">MDITLSHILWDSSLGLKLRTSYFKAAPLDHGNPRETHFGESIAGHISKHGGRAILTFKVARLIGCLVLLGLSSAAVAVDDEKSQSPESRTNPHIYLQSAMCGTYFYAAGLAILSISANPKWNRIAARHLDALLLCNFGVYSYRDVFPLATFILSPMDLWEGWVLWPKIIVLFAVSGIIPLVIPRKYTPLNPKKPMPVPNPEQIASVLSSVLYFFLDPIIFLASRIPHLSFDQLPPLCDYDYAEDLKIKAFPYMDAFVSGKQRHIFFGLIWFFRWEFLSMAVLLAVAALSNFISPLAINRLLNYLENPNGEYFMKPWFWVFLLFVGPITYALTFQWDIFIGTHIMAQATAIITQLVFEHALRIRVKTETQDKGDATTKTPSEKASANLLGKINNLCTIDLGRINETRNILFLVVLVPIQVIGSIIFLYQILGWSAFVGVGVMVALVPLPGYVAKLQSSVQEKALQKTDARVQTVSETMNVIRMIKMFGWEKQIHEKIAEQQEQELTWIWWRKVLYTAQAVLKLVSYICLLSLGSSSITVIMGQELSASKVFSAKAVFDLLQSQLWFAQYCTSMGVNTKVSLDCLQDFITNTELLDSYTPKNVAQLVIPDEPVSDMIGFRDTVFSWSDDDENDGTLTPSSRRFLLKIEGELLFKPGCINLVIGPTGSGKTSLLMALLGEMHRLPSSASSWFNLPREKGVSYAAQESWVMNDTIKNNILFNAPMDPERYKKVLYQCCLERDLELFDAGDETEVGEKGLTLSGGQKARVTLARAIYADSRIILADDVLAALDIHTAKWIVDKCLRGDLIKNRTVILVTHNVAMTRKIADVVVSVGSDGRVQSQASISDALAEDEALAEEVSKDQVVLEMAETQIDLAPSADEPKKMDGKLVLAEEIEIGRVSWSALNMFFTGMGGDHAVLFFVVLLIVMIVVEVAVRVETWYLGYWGRYKLSTIIIANISRYLGFFSLLVLVETLVTCTAYVYFSLGSFRASQSIHAQLLQSIFGTTFRWLDVTPISRIIARCTGDMDTVDDPLSEGFWDLMANTFAMLTRFLAVILFTPLFFFPGLLVGFVGAWCGKIYMASQLSVKREMSNAKAPVLGHIGATMAGLASVRAFGAQETQIQISLNKINRLTRVSRTFANLNRWAIVRIGTFSSFKAALLTYYLVYFQNQSPANIGFSLNMALGFSNGILNWVRLMNQFEVQSNSLERIKQYITIEQEPKATPSGIPPAYWPASGEINVVNLSARYSPEGPRVLHGISFNIKSGERVGLVGRTGSGKSSLTLALLRCIFTDGAVYYDGIPTSSLNLDTLRANVTIIPQAPELLAGSLRSNLDMLGQSDDAALNEALRAAGLTSLQEDMEDGKLTLDSEIAAGGNNLSVGQRQIIALARAIIRGSKLSILDEGTHVLLRTDYKTDAVIQSSLRTELPRDTTILTVAHRLHTVMDADKIMVLDAGRIVEFGSPKALLKDKHGMLRVLVDESGDKDALYKMAEA</sequence>
<feature type="transmembrane region" description="Helical" evidence="9">
    <location>
        <begin position="1048"/>
        <end position="1073"/>
    </location>
</feature>
<dbReference type="PROSITE" id="PS50929">
    <property type="entry name" value="ABC_TM1F"/>
    <property type="match status" value="2"/>
</dbReference>
<dbReference type="EMBL" id="JARJLG010000281">
    <property type="protein sequence ID" value="KAJ7720271.1"/>
    <property type="molecule type" value="Genomic_DNA"/>
</dbReference>
<keyword evidence="2" id="KW-0813">Transport</keyword>
<name>A0AAD7HGI7_9AGAR</name>
<dbReference type="GO" id="GO:0140359">
    <property type="term" value="F:ABC-type transporter activity"/>
    <property type="evidence" value="ECO:0007669"/>
    <property type="project" value="InterPro"/>
</dbReference>
<dbReference type="Proteomes" id="UP001215280">
    <property type="component" value="Unassembled WGS sequence"/>
</dbReference>
<dbReference type="CDD" id="cd03244">
    <property type="entry name" value="ABCC_MRP_domain2"/>
    <property type="match status" value="1"/>
</dbReference>
<feature type="domain" description="ABC transporter" evidence="10">
    <location>
        <begin position="1234"/>
        <end position="1474"/>
    </location>
</feature>
<dbReference type="PANTHER" id="PTHR24223">
    <property type="entry name" value="ATP-BINDING CASSETTE SUB-FAMILY C"/>
    <property type="match status" value="1"/>
</dbReference>
<dbReference type="PANTHER" id="PTHR24223:SF356">
    <property type="entry name" value="ATP-BINDING CASSETTE TRANSPORTER ABC4"/>
    <property type="match status" value="1"/>
</dbReference>
<evidence type="ECO:0000256" key="2">
    <source>
        <dbReference type="ARBA" id="ARBA00022448"/>
    </source>
</evidence>
<dbReference type="InterPro" id="IPR003439">
    <property type="entry name" value="ABC_transporter-like_ATP-bd"/>
</dbReference>
<dbReference type="GO" id="GO:0016020">
    <property type="term" value="C:membrane"/>
    <property type="evidence" value="ECO:0007669"/>
    <property type="project" value="UniProtKB-SubCell"/>
</dbReference>
<dbReference type="PROSITE" id="PS50893">
    <property type="entry name" value="ABC_TRANSPORTER_2"/>
    <property type="match status" value="2"/>
</dbReference>
<evidence type="ECO:0000256" key="6">
    <source>
        <dbReference type="ARBA" id="ARBA00022840"/>
    </source>
</evidence>
<evidence type="ECO:0000313" key="13">
    <source>
        <dbReference type="Proteomes" id="UP001215280"/>
    </source>
</evidence>
<dbReference type="FunFam" id="3.40.50.300:FF:000630">
    <property type="entry name" value="ATP-binding cassette (ABC) transporter, putative"/>
    <property type="match status" value="1"/>
</dbReference>
<evidence type="ECO:0000256" key="3">
    <source>
        <dbReference type="ARBA" id="ARBA00022692"/>
    </source>
</evidence>
<dbReference type="Pfam" id="PF00005">
    <property type="entry name" value="ABC_tran"/>
    <property type="match status" value="2"/>
</dbReference>
<dbReference type="InterPro" id="IPR003593">
    <property type="entry name" value="AAA+_ATPase"/>
</dbReference>
<proteinExistence type="predicted"/>
<feature type="domain" description="ABC transporter" evidence="10">
    <location>
        <begin position="615"/>
        <end position="858"/>
    </location>
</feature>
<feature type="transmembrane region" description="Helical" evidence="9">
    <location>
        <begin position="162"/>
        <end position="182"/>
    </location>
</feature>
<dbReference type="GO" id="GO:0016887">
    <property type="term" value="F:ATP hydrolysis activity"/>
    <property type="evidence" value="ECO:0007669"/>
    <property type="project" value="InterPro"/>
</dbReference>
<dbReference type="InterPro" id="IPR011527">
    <property type="entry name" value="ABC1_TM_dom"/>
</dbReference>
<feature type="domain" description="ABC transmembrane type-1" evidence="11">
    <location>
        <begin position="279"/>
        <end position="552"/>
    </location>
</feature>
<dbReference type="PROSITE" id="PS00211">
    <property type="entry name" value="ABC_TRANSPORTER_1"/>
    <property type="match status" value="1"/>
</dbReference>
<keyword evidence="6" id="KW-0067">ATP-binding</keyword>
<dbReference type="SMART" id="SM00382">
    <property type="entry name" value="AAA"/>
    <property type="match status" value="2"/>
</dbReference>
<feature type="transmembrane region" description="Helical" evidence="9">
    <location>
        <begin position="59"/>
        <end position="78"/>
    </location>
</feature>
<feature type="transmembrane region" description="Helical" evidence="9">
    <location>
        <begin position="914"/>
        <end position="934"/>
    </location>
</feature>
<dbReference type="SUPFAM" id="SSF52540">
    <property type="entry name" value="P-loop containing nucleoside triphosphate hydrolases"/>
    <property type="match status" value="2"/>
</dbReference>
<evidence type="ECO:0000256" key="5">
    <source>
        <dbReference type="ARBA" id="ARBA00022741"/>
    </source>
</evidence>
<feature type="transmembrane region" description="Helical" evidence="9">
    <location>
        <begin position="955"/>
        <end position="980"/>
    </location>
</feature>
<evidence type="ECO:0000256" key="8">
    <source>
        <dbReference type="ARBA" id="ARBA00023136"/>
    </source>
</evidence>
<keyword evidence="3 9" id="KW-0812">Transmembrane</keyword>
<accession>A0AAD7HGI7</accession>
<comment type="subcellular location">
    <subcellularLocation>
        <location evidence="1">Membrane</location>
        <topology evidence="1">Multi-pass membrane protein</topology>
    </subcellularLocation>
</comment>
<dbReference type="InterPro" id="IPR017871">
    <property type="entry name" value="ABC_transporter-like_CS"/>
</dbReference>
<evidence type="ECO:0000256" key="4">
    <source>
        <dbReference type="ARBA" id="ARBA00022737"/>
    </source>
</evidence>
<feature type="transmembrane region" description="Helical" evidence="9">
    <location>
        <begin position="313"/>
        <end position="331"/>
    </location>
</feature>
<reference evidence="12" key="1">
    <citation type="submission" date="2023-03" db="EMBL/GenBank/DDBJ databases">
        <title>Massive genome expansion in bonnet fungi (Mycena s.s.) driven by repeated elements and novel gene families across ecological guilds.</title>
        <authorList>
            <consortium name="Lawrence Berkeley National Laboratory"/>
            <person name="Harder C.B."/>
            <person name="Miyauchi S."/>
            <person name="Viragh M."/>
            <person name="Kuo A."/>
            <person name="Thoen E."/>
            <person name="Andreopoulos B."/>
            <person name="Lu D."/>
            <person name="Skrede I."/>
            <person name="Drula E."/>
            <person name="Henrissat B."/>
            <person name="Morin E."/>
            <person name="Kohler A."/>
            <person name="Barry K."/>
            <person name="LaButti K."/>
            <person name="Morin E."/>
            <person name="Salamov A."/>
            <person name="Lipzen A."/>
            <person name="Mereny Z."/>
            <person name="Hegedus B."/>
            <person name="Baldrian P."/>
            <person name="Stursova M."/>
            <person name="Weitz H."/>
            <person name="Taylor A."/>
            <person name="Grigoriev I.V."/>
            <person name="Nagy L.G."/>
            <person name="Martin F."/>
            <person name="Kauserud H."/>
        </authorList>
    </citation>
    <scope>NUCLEOTIDE SEQUENCE</scope>
    <source>
        <strain evidence="12">CBHHK188m</strain>
    </source>
</reference>
<organism evidence="12 13">
    <name type="scientific">Mycena maculata</name>
    <dbReference type="NCBI Taxonomy" id="230809"/>
    <lineage>
        <taxon>Eukaryota</taxon>
        <taxon>Fungi</taxon>
        <taxon>Dikarya</taxon>
        <taxon>Basidiomycota</taxon>
        <taxon>Agaricomycotina</taxon>
        <taxon>Agaricomycetes</taxon>
        <taxon>Agaricomycetidae</taxon>
        <taxon>Agaricales</taxon>
        <taxon>Marasmiineae</taxon>
        <taxon>Mycenaceae</taxon>
        <taxon>Mycena</taxon>
    </lineage>
</organism>
<dbReference type="FunFam" id="1.20.1560.10:FF:000013">
    <property type="entry name" value="ABC transporter C family member 2"/>
    <property type="match status" value="1"/>
</dbReference>
<feature type="transmembrane region" description="Helical" evidence="9">
    <location>
        <begin position="276"/>
        <end position="301"/>
    </location>
</feature>